<dbReference type="GO" id="GO:0090313">
    <property type="term" value="P:regulation of protein targeting to membrane"/>
    <property type="evidence" value="ECO:0007669"/>
    <property type="project" value="TreeGrafter"/>
</dbReference>
<dbReference type="AlphaFoldDB" id="A0A918NWP0"/>
<dbReference type="Pfam" id="PF05170">
    <property type="entry name" value="AsmA"/>
    <property type="match status" value="1"/>
</dbReference>
<keyword evidence="1" id="KW-0812">Transmembrane</keyword>
<organism evidence="3 4">
    <name type="scientific">Paludibacterium paludis</name>
    <dbReference type="NCBI Taxonomy" id="1225769"/>
    <lineage>
        <taxon>Bacteria</taxon>
        <taxon>Pseudomonadati</taxon>
        <taxon>Pseudomonadota</taxon>
        <taxon>Betaproteobacteria</taxon>
        <taxon>Neisseriales</taxon>
        <taxon>Chromobacteriaceae</taxon>
        <taxon>Paludibacterium</taxon>
    </lineage>
</organism>
<dbReference type="Proteomes" id="UP000645257">
    <property type="component" value="Unassembled WGS sequence"/>
</dbReference>
<protein>
    <recommendedName>
        <fullName evidence="2">AsmA domain-containing protein</fullName>
    </recommendedName>
</protein>
<dbReference type="InterPro" id="IPR008023">
    <property type="entry name" value="DUF748"/>
</dbReference>
<keyword evidence="1" id="KW-0472">Membrane</keyword>
<dbReference type="EMBL" id="BMYX01000001">
    <property type="protein sequence ID" value="GGY02685.1"/>
    <property type="molecule type" value="Genomic_DNA"/>
</dbReference>
<evidence type="ECO:0000256" key="1">
    <source>
        <dbReference type="SAM" id="Phobius"/>
    </source>
</evidence>
<comment type="caution">
    <text evidence="3">The sequence shown here is derived from an EMBL/GenBank/DDBJ whole genome shotgun (WGS) entry which is preliminary data.</text>
</comment>
<reference evidence="3" key="2">
    <citation type="submission" date="2020-09" db="EMBL/GenBank/DDBJ databases">
        <authorList>
            <person name="Sun Q."/>
            <person name="Kim S."/>
        </authorList>
    </citation>
    <scope>NUCLEOTIDE SEQUENCE</scope>
    <source>
        <strain evidence="3">KCTC 32182</strain>
    </source>
</reference>
<gene>
    <name evidence="3" type="ORF">GCM10011289_01030</name>
</gene>
<dbReference type="PANTHER" id="PTHR30441">
    <property type="entry name" value="DUF748 DOMAIN-CONTAINING PROTEIN"/>
    <property type="match status" value="1"/>
</dbReference>
<dbReference type="InterPro" id="IPR052894">
    <property type="entry name" value="AsmA-related"/>
</dbReference>
<dbReference type="InterPro" id="IPR007844">
    <property type="entry name" value="AsmA"/>
</dbReference>
<keyword evidence="4" id="KW-1185">Reference proteome</keyword>
<name>A0A918NWP0_9NEIS</name>
<evidence type="ECO:0000313" key="3">
    <source>
        <dbReference type="EMBL" id="GGY02685.1"/>
    </source>
</evidence>
<evidence type="ECO:0000259" key="2">
    <source>
        <dbReference type="Pfam" id="PF05170"/>
    </source>
</evidence>
<feature type="domain" description="AsmA" evidence="2">
    <location>
        <begin position="450"/>
        <end position="626"/>
    </location>
</feature>
<feature type="transmembrane region" description="Helical" evidence="1">
    <location>
        <begin position="12"/>
        <end position="33"/>
    </location>
</feature>
<accession>A0A918NWP0</accession>
<dbReference type="PANTHER" id="PTHR30441:SF4">
    <property type="entry name" value="PROTEIN ASMA"/>
    <property type="match status" value="1"/>
</dbReference>
<proteinExistence type="predicted"/>
<reference evidence="3" key="1">
    <citation type="journal article" date="2014" name="Int. J. Syst. Evol. Microbiol.">
        <title>Complete genome sequence of Corynebacterium casei LMG S-19264T (=DSM 44701T), isolated from a smear-ripened cheese.</title>
        <authorList>
            <consortium name="US DOE Joint Genome Institute (JGI-PGF)"/>
            <person name="Walter F."/>
            <person name="Albersmeier A."/>
            <person name="Kalinowski J."/>
            <person name="Ruckert C."/>
        </authorList>
    </citation>
    <scope>NUCLEOTIDE SEQUENCE</scope>
    <source>
        <strain evidence="3">KCTC 32182</strain>
    </source>
</reference>
<dbReference type="RefSeq" id="WP_189530033.1">
    <property type="nucleotide sequence ID" value="NZ_BMYX01000001.1"/>
</dbReference>
<dbReference type="Pfam" id="PF05359">
    <property type="entry name" value="DUF748"/>
    <property type="match status" value="1"/>
</dbReference>
<dbReference type="GO" id="GO:0005886">
    <property type="term" value="C:plasma membrane"/>
    <property type="evidence" value="ECO:0007669"/>
    <property type="project" value="TreeGrafter"/>
</dbReference>
<keyword evidence="1" id="KW-1133">Transmembrane helix</keyword>
<sequence>MKWNSGRLWLRVIVYSLLTLFGLFVLTQSLILWQFDEKSVRRAVTESLHDTGRKVAISGSVTPRVFPFPGLDIEGLTITEPDGRTPFAKIRQLKARFTWLPLLLGHHEVRSISMTGFNASITRQADGTLSVSDLFMRRAQDSFLVKLDNLALREGQLDYRDIITAMNGRLDAISLDAEGLNGDATLSAGAVLNSAGQPVRLAINTPLTIQDDQVSLSQLEAIAILSRPELGETKLLAQGKFKLNFATLNADGQDLSLTFTSENPASTVHLTVPRLAANLTDISLPKSELKATVNYGRSRFQAEATLNDLKFRQNNLIAERLNGELNWLVGDNRMKFTLSAPLSVVNLDQFRMEPLNLTAQAITPLLPRGKLISSMSGSLDGGIDEGRLNVRVAGKLDGSDVAMTVSQFGFIKPRHEATFNIGQLDLNRYLPENKGDRVAIFQDATPIPLDWLDLFNLDGKVHIGQLSVGRFRVSDVSADVRATPKALEVRNLGADIYDGRLQGDARLTRGDKATLDVKQTLRGMNIRPLLIDLFNFGRLEGNGNGQVNIRATGNSFADLRNTLGGDVALSLNKGALTGIDLVTALKNLPAELKEWNRPAQSDQKTTFSTLSARMALENGVGRNQDLKLASQLMNVSGGGKIDLKQNIIDYTLDVQANPSEFTRLKGVNVPLKITGPLSAPIYALDFNALVKGKKSESEKQQALKQELKKQITTILPGKY</sequence>
<evidence type="ECO:0000313" key="4">
    <source>
        <dbReference type="Proteomes" id="UP000645257"/>
    </source>
</evidence>